<gene>
    <name evidence="1" type="ORF">K8V30_02110</name>
</gene>
<sequence>MIFQPHLIVLDLDGTLLTDQQTISPKTKDILLRAQAAGHYVMIATGRPYRASIPYYQALGLKTPIVNFNGAFVHNPRNQRFKEQHTPIDLHVVRDVVDSINHFQYENIIAEIKDDVYLHADNEKSLEIFTMGEPRITRGDLTVYLPDNPTTLLIQAEEQDVATIRSHLADVHAELIDHRRWGAPFHIIEIVRNGLHKAVGIALVAKHLNIPRERIIAFGDEDNDLEMIDFAGVGVAMGNGIDQLKNIANEITASNNEDGIARVLQERLKL</sequence>
<dbReference type="OrthoDB" id="9781413at2"/>
<dbReference type="SFLD" id="SFLDG01140">
    <property type="entry name" value="C2.B:_Phosphomannomutase_and_P"/>
    <property type="match status" value="1"/>
</dbReference>
<dbReference type="Gene3D" id="3.30.1240.10">
    <property type="match status" value="1"/>
</dbReference>
<dbReference type="AlphaFoldDB" id="A0A921N9P2"/>
<dbReference type="InterPro" id="IPR023214">
    <property type="entry name" value="HAD_sf"/>
</dbReference>
<dbReference type="InterPro" id="IPR036412">
    <property type="entry name" value="HAD-like_sf"/>
</dbReference>
<dbReference type="GO" id="GO:0016791">
    <property type="term" value="F:phosphatase activity"/>
    <property type="evidence" value="ECO:0007669"/>
    <property type="project" value="UniProtKB-ARBA"/>
</dbReference>
<dbReference type="NCBIfam" id="TIGR00099">
    <property type="entry name" value="Cof-subfamily"/>
    <property type="match status" value="1"/>
</dbReference>
<name>A0A921N9P2_9BACL</name>
<dbReference type="RefSeq" id="WP_036144763.1">
    <property type="nucleotide sequence ID" value="NZ_QAFW01000005.1"/>
</dbReference>
<dbReference type="SUPFAM" id="SSF56784">
    <property type="entry name" value="HAD-like"/>
    <property type="match status" value="1"/>
</dbReference>
<dbReference type="SFLD" id="SFLDS00003">
    <property type="entry name" value="Haloacid_Dehalogenase"/>
    <property type="match status" value="1"/>
</dbReference>
<protein>
    <submittedName>
        <fullName evidence="1">Cof-type HAD-IIB family hydrolase</fullName>
    </submittedName>
</protein>
<dbReference type="GO" id="GO:0000287">
    <property type="term" value="F:magnesium ion binding"/>
    <property type="evidence" value="ECO:0007669"/>
    <property type="project" value="TreeGrafter"/>
</dbReference>
<dbReference type="Pfam" id="PF08282">
    <property type="entry name" value="Hydrolase_3"/>
    <property type="match status" value="1"/>
</dbReference>
<dbReference type="InterPro" id="IPR006379">
    <property type="entry name" value="HAD-SF_hydro_IIB"/>
</dbReference>
<dbReference type="PANTHER" id="PTHR10000">
    <property type="entry name" value="PHOSPHOSERINE PHOSPHATASE"/>
    <property type="match status" value="1"/>
</dbReference>
<comment type="caution">
    <text evidence="1">The sequence shown here is derived from an EMBL/GenBank/DDBJ whole genome shotgun (WGS) entry which is preliminary data.</text>
</comment>
<organism evidence="1 2">
    <name type="scientific">Metalysinibacillus jejuensis</name>
    <dbReference type="NCBI Taxonomy" id="914327"/>
    <lineage>
        <taxon>Bacteria</taxon>
        <taxon>Bacillati</taxon>
        <taxon>Bacillota</taxon>
        <taxon>Bacilli</taxon>
        <taxon>Bacillales</taxon>
        <taxon>Caryophanaceae</taxon>
        <taxon>Metalysinibacillus</taxon>
    </lineage>
</organism>
<evidence type="ECO:0000313" key="1">
    <source>
        <dbReference type="EMBL" id="HJH10482.1"/>
    </source>
</evidence>
<proteinExistence type="predicted"/>
<dbReference type="GO" id="GO:0005829">
    <property type="term" value="C:cytosol"/>
    <property type="evidence" value="ECO:0007669"/>
    <property type="project" value="TreeGrafter"/>
</dbReference>
<dbReference type="Gene3D" id="3.40.50.1000">
    <property type="entry name" value="HAD superfamily/HAD-like"/>
    <property type="match status" value="1"/>
</dbReference>
<dbReference type="CDD" id="cd07516">
    <property type="entry name" value="HAD_Pase"/>
    <property type="match status" value="1"/>
</dbReference>
<dbReference type="NCBIfam" id="TIGR01484">
    <property type="entry name" value="HAD-SF-IIB"/>
    <property type="match status" value="1"/>
</dbReference>
<keyword evidence="1" id="KW-0378">Hydrolase</keyword>
<evidence type="ECO:0000313" key="2">
    <source>
        <dbReference type="Proteomes" id="UP000700212"/>
    </source>
</evidence>
<accession>A0A921N9P2</accession>
<reference evidence="1" key="2">
    <citation type="submission" date="2021-09" db="EMBL/GenBank/DDBJ databases">
        <authorList>
            <person name="Gilroy R."/>
        </authorList>
    </citation>
    <scope>NUCLEOTIDE SEQUENCE</scope>
    <source>
        <strain evidence="1">CHK160-4876</strain>
    </source>
</reference>
<dbReference type="InterPro" id="IPR000150">
    <property type="entry name" value="Cof"/>
</dbReference>
<dbReference type="Proteomes" id="UP000700212">
    <property type="component" value="Unassembled WGS sequence"/>
</dbReference>
<dbReference type="PANTHER" id="PTHR10000:SF23">
    <property type="entry name" value="5-AMINO-6-(5-PHOSPHO-D-RIBITYLAMINO)URACIL PHOSPHATASE YITU"/>
    <property type="match status" value="1"/>
</dbReference>
<dbReference type="EMBL" id="DYTV01000024">
    <property type="protein sequence ID" value="HJH10482.1"/>
    <property type="molecule type" value="Genomic_DNA"/>
</dbReference>
<dbReference type="PROSITE" id="PS01228">
    <property type="entry name" value="COF_1"/>
    <property type="match status" value="1"/>
</dbReference>
<reference evidence="1" key="1">
    <citation type="journal article" date="2021" name="PeerJ">
        <title>Extensive microbial diversity within the chicken gut microbiome revealed by metagenomics and culture.</title>
        <authorList>
            <person name="Gilroy R."/>
            <person name="Ravi A."/>
            <person name="Getino M."/>
            <person name="Pursley I."/>
            <person name="Horton D.L."/>
            <person name="Alikhan N.F."/>
            <person name="Baker D."/>
            <person name="Gharbi K."/>
            <person name="Hall N."/>
            <person name="Watson M."/>
            <person name="Adriaenssens E.M."/>
            <person name="Foster-Nyarko E."/>
            <person name="Jarju S."/>
            <person name="Secka A."/>
            <person name="Antonio M."/>
            <person name="Oren A."/>
            <person name="Chaudhuri R.R."/>
            <person name="La Ragione R."/>
            <person name="Hildebrand F."/>
            <person name="Pallen M.J."/>
        </authorList>
    </citation>
    <scope>NUCLEOTIDE SEQUENCE</scope>
    <source>
        <strain evidence="1">CHK160-4876</strain>
    </source>
</reference>